<dbReference type="eggNOG" id="COG2203">
    <property type="taxonomic scope" value="Bacteria"/>
</dbReference>
<dbReference type="HOGENOM" id="CLU_764257_0_0_11"/>
<accession>I0HGS4</accession>
<dbReference type="EMBL" id="AP012319">
    <property type="protein sequence ID" value="BAL92211.1"/>
    <property type="molecule type" value="Genomic_DNA"/>
</dbReference>
<proteinExistence type="predicted"/>
<dbReference type="PATRIC" id="fig|512565.3.peg.6995"/>
<keyword evidence="6" id="KW-1185">Reference proteome</keyword>
<protein>
    <recommendedName>
        <fullName evidence="7">STAS domain-containing protein</fullName>
    </recommendedName>
</protein>
<dbReference type="Proteomes" id="UP000007882">
    <property type="component" value="Chromosome"/>
</dbReference>
<dbReference type="SMART" id="SM01012">
    <property type="entry name" value="ANTAR"/>
    <property type="match status" value="1"/>
</dbReference>
<evidence type="ECO:0000313" key="5">
    <source>
        <dbReference type="EMBL" id="BAL92211.1"/>
    </source>
</evidence>
<dbReference type="STRING" id="512565.AMIS_69910"/>
<evidence type="ECO:0000259" key="4">
    <source>
        <dbReference type="PROSITE" id="PS50921"/>
    </source>
</evidence>
<evidence type="ECO:0000256" key="2">
    <source>
        <dbReference type="ARBA" id="ARBA00023163"/>
    </source>
</evidence>
<keyword evidence="1" id="KW-0805">Transcription regulation</keyword>
<reference evidence="5 6" key="1">
    <citation type="submission" date="2012-02" db="EMBL/GenBank/DDBJ databases">
        <title>Complete genome sequence of Actinoplanes missouriensis 431 (= NBRC 102363).</title>
        <authorList>
            <person name="Ohnishi Y."/>
            <person name="Ishikawa J."/>
            <person name="Sekine M."/>
            <person name="Hosoyama A."/>
            <person name="Harada T."/>
            <person name="Narita H."/>
            <person name="Hata T."/>
            <person name="Konno Y."/>
            <person name="Tutikane K."/>
            <person name="Fujita N."/>
            <person name="Horinouchi S."/>
            <person name="Hayakawa M."/>
        </authorList>
    </citation>
    <scope>NUCLEOTIDE SEQUENCE [LARGE SCALE GENOMIC DNA]</scope>
    <source>
        <strain evidence="6">ATCC 14538 / DSM 43046 / CBS 188.64 / JCM 3121 / NBRC 102363 / NCIMB 12654 / NRRL B-3342 / UNCC 431</strain>
    </source>
</reference>
<dbReference type="InterPro" id="IPR002645">
    <property type="entry name" value="STAS_dom"/>
</dbReference>
<dbReference type="SUPFAM" id="SSF55781">
    <property type="entry name" value="GAF domain-like"/>
    <property type="match status" value="1"/>
</dbReference>
<organism evidence="5 6">
    <name type="scientific">Actinoplanes missouriensis (strain ATCC 14538 / DSM 43046 / CBS 188.64 / JCM 3121 / NBRC 102363 / NCIMB 12654 / NRRL B-3342 / UNCC 431)</name>
    <dbReference type="NCBI Taxonomy" id="512565"/>
    <lineage>
        <taxon>Bacteria</taxon>
        <taxon>Bacillati</taxon>
        <taxon>Actinomycetota</taxon>
        <taxon>Actinomycetes</taxon>
        <taxon>Micromonosporales</taxon>
        <taxon>Micromonosporaceae</taxon>
        <taxon>Actinoplanes</taxon>
    </lineage>
</organism>
<name>I0HGS4_ACTM4</name>
<sequence length="362" mass="37337">MTDPRPPDASDDGRWRPLAEAVVALADTPDDEAAVDELLIGIAVSAADLIAGVVYASVTAWRGAGYTTVAASSDLARAVDDAQHAEESGPCVQAARTGEPVGVPDIAATMAWPGFYRHATALGLRASVSVPLFAGGGVPVGVLNLYGREPSALTDLMTGVRAVFAVERLSASGIDSGADAGTRQLLLGLGLALEIRVTIQRALGVLMAHDDSDAAEARRMLTERAAARGTSLSATARQVLAEVVPSHGVAITVTTVPATGDAVLVVLDGELAVPLEIDVTERLTAVLDQPARVLNLDLTGLRFCDLAGLRSLLHLRERAVAADRVVRVVAASSAVRLLMQVTDTSALFGYSPASAAENGPSE</sequence>
<dbReference type="AlphaFoldDB" id="I0HGS4"/>
<dbReference type="Pfam" id="PF01740">
    <property type="entry name" value="STAS"/>
    <property type="match status" value="1"/>
</dbReference>
<dbReference type="OrthoDB" id="3294302at2"/>
<dbReference type="Pfam" id="PF13185">
    <property type="entry name" value="GAF_2"/>
    <property type="match status" value="1"/>
</dbReference>
<gene>
    <name evidence="5" type="ordered locus">AMIS_69910</name>
</gene>
<dbReference type="Pfam" id="PF03861">
    <property type="entry name" value="ANTAR"/>
    <property type="match status" value="1"/>
</dbReference>
<dbReference type="RefSeq" id="WP_014447096.1">
    <property type="nucleotide sequence ID" value="NC_017093.1"/>
</dbReference>
<dbReference type="PROSITE" id="PS50801">
    <property type="entry name" value="STAS"/>
    <property type="match status" value="1"/>
</dbReference>
<dbReference type="InterPro" id="IPR029016">
    <property type="entry name" value="GAF-like_dom_sf"/>
</dbReference>
<dbReference type="GO" id="GO:0003723">
    <property type="term" value="F:RNA binding"/>
    <property type="evidence" value="ECO:0007669"/>
    <property type="project" value="InterPro"/>
</dbReference>
<dbReference type="Gene3D" id="3.30.750.24">
    <property type="entry name" value="STAS domain"/>
    <property type="match status" value="1"/>
</dbReference>
<dbReference type="InterPro" id="IPR005561">
    <property type="entry name" value="ANTAR"/>
</dbReference>
<dbReference type="InterPro" id="IPR003018">
    <property type="entry name" value="GAF"/>
</dbReference>
<evidence type="ECO:0008006" key="7">
    <source>
        <dbReference type="Google" id="ProtNLM"/>
    </source>
</evidence>
<dbReference type="SUPFAM" id="SSF52091">
    <property type="entry name" value="SpoIIaa-like"/>
    <property type="match status" value="1"/>
</dbReference>
<dbReference type="Gene3D" id="1.10.10.10">
    <property type="entry name" value="Winged helix-like DNA-binding domain superfamily/Winged helix DNA-binding domain"/>
    <property type="match status" value="1"/>
</dbReference>
<dbReference type="Gene3D" id="3.30.450.40">
    <property type="match status" value="1"/>
</dbReference>
<feature type="domain" description="STAS" evidence="3">
    <location>
        <begin position="252"/>
        <end position="342"/>
    </location>
</feature>
<evidence type="ECO:0000313" key="6">
    <source>
        <dbReference type="Proteomes" id="UP000007882"/>
    </source>
</evidence>
<evidence type="ECO:0000256" key="1">
    <source>
        <dbReference type="ARBA" id="ARBA00023015"/>
    </source>
</evidence>
<dbReference type="PROSITE" id="PS50921">
    <property type="entry name" value="ANTAR"/>
    <property type="match status" value="1"/>
</dbReference>
<evidence type="ECO:0000259" key="3">
    <source>
        <dbReference type="PROSITE" id="PS50801"/>
    </source>
</evidence>
<dbReference type="CDD" id="cd07043">
    <property type="entry name" value="STAS_anti-anti-sigma_factors"/>
    <property type="match status" value="1"/>
</dbReference>
<keyword evidence="2" id="KW-0804">Transcription</keyword>
<dbReference type="InterPro" id="IPR036513">
    <property type="entry name" value="STAS_dom_sf"/>
</dbReference>
<dbReference type="InterPro" id="IPR036388">
    <property type="entry name" value="WH-like_DNA-bd_sf"/>
</dbReference>
<feature type="domain" description="ANTAR" evidence="4">
    <location>
        <begin position="179"/>
        <end position="240"/>
    </location>
</feature>
<dbReference type="KEGG" id="ams:AMIS_69910"/>